<dbReference type="Pfam" id="PF18545">
    <property type="entry name" value="HalOD1"/>
    <property type="match status" value="1"/>
</dbReference>
<organism evidence="3 4">
    <name type="scientific">Haloterrigena alkaliphila</name>
    <dbReference type="NCBI Taxonomy" id="2816475"/>
    <lineage>
        <taxon>Archaea</taxon>
        <taxon>Methanobacteriati</taxon>
        <taxon>Methanobacteriota</taxon>
        <taxon>Stenosarchaea group</taxon>
        <taxon>Halobacteria</taxon>
        <taxon>Halobacteriales</taxon>
        <taxon>Natrialbaceae</taxon>
        <taxon>Haloterrigena</taxon>
    </lineage>
</organism>
<dbReference type="AlphaFoldDB" id="A0A8A2VBE7"/>
<protein>
    <recommendedName>
        <fullName evidence="2">Halobacterial output domain-containing protein</fullName>
    </recommendedName>
</protein>
<evidence type="ECO:0000313" key="4">
    <source>
        <dbReference type="Proteomes" id="UP000663203"/>
    </source>
</evidence>
<feature type="compositionally biased region" description="Acidic residues" evidence="1">
    <location>
        <begin position="98"/>
        <end position="120"/>
    </location>
</feature>
<dbReference type="KEGG" id="hakz:J0X25_10055"/>
<dbReference type="EMBL" id="CP071462">
    <property type="protein sequence ID" value="QSW97764.1"/>
    <property type="molecule type" value="Genomic_DNA"/>
</dbReference>
<sequence>MNGLRSERPSPPAHRAHFDPTGSGQLSSAIVRAIVTATDRSPGQLTPLYEAIDPDALERLLEHAATSTVDAAAFGLEFSVDDLEVVVTGDGGISVYDCGDDPEPDEGTGSESGVEFEYEQ</sequence>
<evidence type="ECO:0000259" key="2">
    <source>
        <dbReference type="Pfam" id="PF18545"/>
    </source>
</evidence>
<reference evidence="3 4" key="1">
    <citation type="submission" date="2021-03" db="EMBL/GenBank/DDBJ databases">
        <title>Haloterrigena longa sp. nov. and Haloterrigena limicola sp. nov., extremely halophilic archaea isolated from a salt lake.</title>
        <authorList>
            <person name="Henglin C."/>
        </authorList>
    </citation>
    <scope>NUCLEOTIDE SEQUENCE [LARGE SCALE GENOMIC DNA]</scope>
    <source>
        <strain evidence="3 4">KZCA68</strain>
    </source>
</reference>
<dbReference type="Proteomes" id="UP000663203">
    <property type="component" value="Chromosome"/>
</dbReference>
<keyword evidence="4" id="KW-1185">Reference proteome</keyword>
<gene>
    <name evidence="3" type="ORF">J0X25_10055</name>
</gene>
<feature type="domain" description="Halobacterial output" evidence="2">
    <location>
        <begin position="25"/>
        <end position="96"/>
    </location>
</feature>
<feature type="region of interest" description="Disordered" evidence="1">
    <location>
        <begin position="1"/>
        <end position="24"/>
    </location>
</feature>
<dbReference type="GeneID" id="63187650"/>
<accession>A0A8A2VBE7</accession>
<feature type="region of interest" description="Disordered" evidence="1">
    <location>
        <begin position="95"/>
        <end position="120"/>
    </location>
</feature>
<evidence type="ECO:0000313" key="3">
    <source>
        <dbReference type="EMBL" id="QSW97764.1"/>
    </source>
</evidence>
<name>A0A8A2VBE7_9EURY</name>
<proteinExistence type="predicted"/>
<dbReference type="RefSeq" id="WP_207287381.1">
    <property type="nucleotide sequence ID" value="NZ_CP071462.1"/>
</dbReference>
<dbReference type="InterPro" id="IPR040624">
    <property type="entry name" value="HalOD1"/>
</dbReference>
<evidence type="ECO:0000256" key="1">
    <source>
        <dbReference type="SAM" id="MobiDB-lite"/>
    </source>
</evidence>